<comment type="caution">
    <text evidence="1">The sequence shown here is derived from an EMBL/GenBank/DDBJ whole genome shotgun (WGS) entry which is preliminary data.</text>
</comment>
<dbReference type="AlphaFoldDB" id="A0A176VE48"/>
<dbReference type="Proteomes" id="UP000077202">
    <property type="component" value="Unassembled WGS sequence"/>
</dbReference>
<dbReference type="EMBL" id="LVLJ01003924">
    <property type="protein sequence ID" value="OAE19149.1"/>
    <property type="molecule type" value="Genomic_DNA"/>
</dbReference>
<reference evidence="1" key="1">
    <citation type="submission" date="2016-03" db="EMBL/GenBank/DDBJ databases">
        <title>Mechanisms controlling the formation of the plant cell surface in tip-growing cells are functionally conserved among land plants.</title>
        <authorList>
            <person name="Honkanen S."/>
            <person name="Jones V.A."/>
            <person name="Morieri G."/>
            <person name="Champion C."/>
            <person name="Hetherington A.J."/>
            <person name="Kelly S."/>
            <person name="Saint-Marcoux D."/>
            <person name="Proust H."/>
            <person name="Prescott H."/>
            <person name="Dolan L."/>
        </authorList>
    </citation>
    <scope>NUCLEOTIDE SEQUENCE [LARGE SCALE GENOMIC DNA]</scope>
    <source>
        <tissue evidence="1">Whole gametophyte</tissue>
    </source>
</reference>
<name>A0A176VE48_MARPO</name>
<keyword evidence="2" id="KW-1185">Reference proteome</keyword>
<organism evidence="1 2">
    <name type="scientific">Marchantia polymorpha subsp. ruderalis</name>
    <dbReference type="NCBI Taxonomy" id="1480154"/>
    <lineage>
        <taxon>Eukaryota</taxon>
        <taxon>Viridiplantae</taxon>
        <taxon>Streptophyta</taxon>
        <taxon>Embryophyta</taxon>
        <taxon>Marchantiophyta</taxon>
        <taxon>Marchantiopsida</taxon>
        <taxon>Marchantiidae</taxon>
        <taxon>Marchantiales</taxon>
        <taxon>Marchantiaceae</taxon>
        <taxon>Marchantia</taxon>
    </lineage>
</organism>
<accession>A0A176VE48</accession>
<evidence type="ECO:0000313" key="2">
    <source>
        <dbReference type="Proteomes" id="UP000077202"/>
    </source>
</evidence>
<protein>
    <submittedName>
        <fullName evidence="1">Uncharacterized protein</fullName>
    </submittedName>
</protein>
<evidence type="ECO:0000313" key="1">
    <source>
        <dbReference type="EMBL" id="OAE19149.1"/>
    </source>
</evidence>
<proteinExistence type="predicted"/>
<gene>
    <name evidence="1" type="ORF">AXG93_394s1010</name>
</gene>
<sequence>MALGGMYHHELVFFGSRRGLLVNQFVKSVNCNLIPLVYGMRLQLRGPNSGQKPLREVPGDVSGAASLMSAGYSPDDATFGPVRVFVLGSGNSNRPYRDYLQVMAQHVGLPSGVVQHVGVDEDIDGLLWALPKYKLPRRMPRAGHLGVGCPDGRLWASYAVVYTSVTEEHGFPPILVLSSYGP</sequence>